<dbReference type="EMBL" id="PSZC01000006">
    <property type="protein sequence ID" value="PPJ38272.1"/>
    <property type="molecule type" value="Genomic_DNA"/>
</dbReference>
<comment type="caution">
    <text evidence="1">The sequence shown here is derived from an EMBL/GenBank/DDBJ whole genome shotgun (WGS) entry which is preliminary data.</text>
</comment>
<dbReference type="AlphaFoldDB" id="A0A2S6ASP1"/>
<name>A0A2S6ASP1_9NOCA</name>
<organism evidence="1 2">
    <name type="scientific">Nocardia nova</name>
    <dbReference type="NCBI Taxonomy" id="37330"/>
    <lineage>
        <taxon>Bacteria</taxon>
        <taxon>Bacillati</taxon>
        <taxon>Actinomycetota</taxon>
        <taxon>Actinomycetes</taxon>
        <taxon>Mycobacteriales</taxon>
        <taxon>Nocardiaceae</taxon>
        <taxon>Nocardia</taxon>
    </lineage>
</organism>
<sequence>MEHEEGTVLKADIDQLDKLSKTLTTIGGEIDDITVGEKVNDVAGAMPGSTVPAACVQTSTHIEGAFLRVGERMKDVAVRITACTGNLQMTDDQFAQKMHELDFHK</sequence>
<evidence type="ECO:0000313" key="1">
    <source>
        <dbReference type="EMBL" id="PPJ38272.1"/>
    </source>
</evidence>
<evidence type="ECO:0000313" key="2">
    <source>
        <dbReference type="Proteomes" id="UP000239874"/>
    </source>
</evidence>
<evidence type="ECO:0008006" key="3">
    <source>
        <dbReference type="Google" id="ProtNLM"/>
    </source>
</evidence>
<dbReference type="Proteomes" id="UP000239874">
    <property type="component" value="Unassembled WGS sequence"/>
</dbReference>
<proteinExistence type="predicted"/>
<protein>
    <recommendedName>
        <fullName evidence="3">ESX-1 secretion-associated protein</fullName>
    </recommendedName>
</protein>
<gene>
    <name evidence="1" type="ORF">C5E45_11055</name>
</gene>
<accession>A0A2S6ASP1</accession>
<reference evidence="1 2" key="1">
    <citation type="submission" date="2018-02" db="EMBL/GenBank/DDBJ databases">
        <title>8 Nocardia nova and 1 Nocardia cyriacigeorgica strain used for evolution to TMP-SMX.</title>
        <authorList>
            <person name="Mehta H."/>
            <person name="Weng J."/>
            <person name="Shamoo Y."/>
        </authorList>
    </citation>
    <scope>NUCLEOTIDE SEQUENCE [LARGE SCALE GENOMIC DNA]</scope>
    <source>
        <strain evidence="1 2">MDA3139</strain>
    </source>
</reference>